<evidence type="ECO:0000313" key="2">
    <source>
        <dbReference type="Proteomes" id="UP000887013"/>
    </source>
</evidence>
<organism evidence="1 2">
    <name type="scientific">Nephila pilipes</name>
    <name type="common">Giant wood spider</name>
    <name type="synonym">Nephila maculata</name>
    <dbReference type="NCBI Taxonomy" id="299642"/>
    <lineage>
        <taxon>Eukaryota</taxon>
        <taxon>Metazoa</taxon>
        <taxon>Ecdysozoa</taxon>
        <taxon>Arthropoda</taxon>
        <taxon>Chelicerata</taxon>
        <taxon>Arachnida</taxon>
        <taxon>Araneae</taxon>
        <taxon>Araneomorphae</taxon>
        <taxon>Entelegynae</taxon>
        <taxon>Araneoidea</taxon>
        <taxon>Nephilidae</taxon>
        <taxon>Nephila</taxon>
    </lineage>
</organism>
<keyword evidence="2" id="KW-1185">Reference proteome</keyword>
<dbReference type="AlphaFoldDB" id="A0A8X6PB75"/>
<reference evidence="1" key="1">
    <citation type="submission" date="2020-08" db="EMBL/GenBank/DDBJ databases">
        <title>Multicomponent nature underlies the extraordinary mechanical properties of spider dragline silk.</title>
        <authorList>
            <person name="Kono N."/>
            <person name="Nakamura H."/>
            <person name="Mori M."/>
            <person name="Yoshida Y."/>
            <person name="Ohtoshi R."/>
            <person name="Malay A.D."/>
            <person name="Moran D.A.P."/>
            <person name="Tomita M."/>
            <person name="Numata K."/>
            <person name="Arakawa K."/>
        </authorList>
    </citation>
    <scope>NUCLEOTIDE SEQUENCE</scope>
</reference>
<evidence type="ECO:0000313" key="1">
    <source>
        <dbReference type="EMBL" id="GFT58016.1"/>
    </source>
</evidence>
<protein>
    <submittedName>
        <fullName evidence="1">ANF_receptor domain-containing protein</fullName>
    </submittedName>
</protein>
<dbReference type="Proteomes" id="UP000887013">
    <property type="component" value="Unassembled WGS sequence"/>
</dbReference>
<name>A0A8X6PB75_NEPPI</name>
<comment type="caution">
    <text evidence="1">The sequence shown here is derived from an EMBL/GenBank/DDBJ whole genome shotgun (WGS) entry which is preliminary data.</text>
</comment>
<dbReference type="OrthoDB" id="5984008at2759"/>
<accession>A0A8X6PB75</accession>
<gene>
    <name evidence="1" type="primary">AVEN_91817_1</name>
    <name evidence="1" type="ORF">NPIL_60141</name>
</gene>
<sequence>MNEWLISLDPTPEDLADALFHFLTSQDWYEVTLLLDESLFSGSISRRLLALSNGPPLLKMIKLPSARYDLFAFKIAQLILYQNTRWRHKLEIHSYG</sequence>
<proteinExistence type="predicted"/>
<dbReference type="EMBL" id="BMAW01018341">
    <property type="protein sequence ID" value="GFT58016.1"/>
    <property type="molecule type" value="Genomic_DNA"/>
</dbReference>